<reference evidence="1 2" key="1">
    <citation type="journal article" date="2013" name="Proc. Natl. Acad. Sci. U.S.A.">
        <title>The king cobra genome reveals dynamic gene evolution and adaptation in the snake venom system.</title>
        <authorList>
            <person name="Vonk F.J."/>
            <person name="Casewell N.R."/>
            <person name="Henkel C.V."/>
            <person name="Heimberg A.M."/>
            <person name="Jansen H.J."/>
            <person name="McCleary R.J."/>
            <person name="Kerkkamp H.M."/>
            <person name="Vos R.A."/>
            <person name="Guerreiro I."/>
            <person name="Calvete J.J."/>
            <person name="Wuster W."/>
            <person name="Woods A.E."/>
            <person name="Logan J.M."/>
            <person name="Harrison R.A."/>
            <person name="Castoe T.A."/>
            <person name="de Koning A.P."/>
            <person name="Pollock D.D."/>
            <person name="Yandell M."/>
            <person name="Calderon D."/>
            <person name="Renjifo C."/>
            <person name="Currier R.B."/>
            <person name="Salgado D."/>
            <person name="Pla D."/>
            <person name="Sanz L."/>
            <person name="Hyder A.S."/>
            <person name="Ribeiro J.M."/>
            <person name="Arntzen J.W."/>
            <person name="van den Thillart G.E."/>
            <person name="Boetzer M."/>
            <person name="Pirovano W."/>
            <person name="Dirks R.P."/>
            <person name="Spaink H.P."/>
            <person name="Duboule D."/>
            <person name="McGlinn E."/>
            <person name="Kini R.M."/>
            <person name="Richardson M.K."/>
        </authorList>
    </citation>
    <scope>NUCLEOTIDE SEQUENCE</scope>
    <source>
        <tissue evidence="1">Blood</tissue>
    </source>
</reference>
<proteinExistence type="predicted"/>
<comment type="caution">
    <text evidence="1">The sequence shown here is derived from an EMBL/GenBank/DDBJ whole genome shotgun (WGS) entry which is preliminary data.</text>
</comment>
<evidence type="ECO:0000313" key="2">
    <source>
        <dbReference type="Proteomes" id="UP000018936"/>
    </source>
</evidence>
<gene>
    <name evidence="1" type="ORF">L345_16179</name>
</gene>
<dbReference type="EMBL" id="AZIM01007224">
    <property type="protein sequence ID" value="ETE58101.1"/>
    <property type="molecule type" value="Genomic_DNA"/>
</dbReference>
<protein>
    <submittedName>
        <fullName evidence="1">Uncharacterized protein</fullName>
    </submittedName>
</protein>
<name>V8N867_OPHHA</name>
<organism evidence="1 2">
    <name type="scientific">Ophiophagus hannah</name>
    <name type="common">King cobra</name>
    <name type="synonym">Naja hannah</name>
    <dbReference type="NCBI Taxonomy" id="8665"/>
    <lineage>
        <taxon>Eukaryota</taxon>
        <taxon>Metazoa</taxon>
        <taxon>Chordata</taxon>
        <taxon>Craniata</taxon>
        <taxon>Vertebrata</taxon>
        <taxon>Euteleostomi</taxon>
        <taxon>Lepidosauria</taxon>
        <taxon>Squamata</taxon>
        <taxon>Bifurcata</taxon>
        <taxon>Unidentata</taxon>
        <taxon>Episquamata</taxon>
        <taxon>Toxicofera</taxon>
        <taxon>Serpentes</taxon>
        <taxon>Colubroidea</taxon>
        <taxon>Elapidae</taxon>
        <taxon>Elapinae</taxon>
        <taxon>Ophiophagus</taxon>
    </lineage>
</organism>
<feature type="non-terminal residue" evidence="1">
    <location>
        <position position="1"/>
    </location>
</feature>
<evidence type="ECO:0000313" key="1">
    <source>
        <dbReference type="EMBL" id="ETE58101.1"/>
    </source>
</evidence>
<accession>V8N867</accession>
<dbReference type="Proteomes" id="UP000018936">
    <property type="component" value="Unassembled WGS sequence"/>
</dbReference>
<sequence>MKKNTLLLDLISSLQKSSQPQTFCLCLQEIIESLFVSPDHLGHFSSLLTCDWLVVKQEDGNKEEKSLHG</sequence>
<dbReference type="AlphaFoldDB" id="V8N867"/>
<keyword evidence="2" id="KW-1185">Reference proteome</keyword>